<sequence length="79" mass="8685">MEYMLLVDGSVNVTLELPNRAAVMSALISEGGDAHYWREPGGRWCCIKNTGVFKGLDDVDVAIKYVDVPDVVKLAVMLE</sequence>
<gene>
    <name evidence="1" type="ORF">phCDa_27</name>
</gene>
<keyword evidence="2" id="KW-1185">Reference proteome</keyword>
<dbReference type="EMBL" id="MH382836">
    <property type="protein sequence ID" value="AXC36471.1"/>
    <property type="molecule type" value="Genomic_DNA"/>
</dbReference>
<name>A0A2Z5H8H8_9CAUD</name>
<protein>
    <submittedName>
        <fullName evidence="1">Uncharacterized protein</fullName>
    </submittedName>
</protein>
<reference evidence="1 2" key="1">
    <citation type="submission" date="2018-05" db="EMBL/GenBank/DDBJ databases">
        <title>Genomic characterization of a novel Pseudomonas phage phCDa.</title>
        <authorList>
            <person name="Chen C."/>
            <person name="Lu D."/>
            <person name="Wang J."/>
            <person name="Fu R."/>
        </authorList>
    </citation>
    <scope>NUCLEOTIDE SEQUENCE [LARGE SCALE GENOMIC DNA]</scope>
</reference>
<dbReference type="Proteomes" id="UP000252224">
    <property type="component" value="Segment"/>
</dbReference>
<evidence type="ECO:0000313" key="2">
    <source>
        <dbReference type="Proteomes" id="UP000252224"/>
    </source>
</evidence>
<organism evidence="1 2">
    <name type="scientific">Pseudomonas phage phCDa</name>
    <dbReference type="NCBI Taxonomy" id="2268587"/>
    <lineage>
        <taxon>Viruses</taxon>
        <taxon>Duplodnaviria</taxon>
        <taxon>Heunggongvirae</taxon>
        <taxon>Uroviricota</taxon>
        <taxon>Caudoviricetes</taxon>
        <taxon>Schitoviridae</taxon>
        <taxon>Shizishanvirus</taxon>
        <taxon>Shizishanvirus phCDa</taxon>
    </lineage>
</organism>
<evidence type="ECO:0000313" key="1">
    <source>
        <dbReference type="EMBL" id="AXC36471.1"/>
    </source>
</evidence>
<accession>A0A2Z5H8H8</accession>
<proteinExistence type="predicted"/>